<gene>
    <name evidence="8" type="primary">hemK</name>
    <name evidence="5" type="synonym">prmC</name>
    <name evidence="8" type="ORF">PCIT_a1368</name>
</gene>
<dbReference type="PANTHER" id="PTHR18895:SF74">
    <property type="entry name" value="MTRF1L RELEASE FACTOR GLUTAMINE METHYLTRANSFERASE"/>
    <property type="match status" value="1"/>
</dbReference>
<dbReference type="PROSITE" id="PS00092">
    <property type="entry name" value="N6_MTASE"/>
    <property type="match status" value="1"/>
</dbReference>
<evidence type="ECO:0000256" key="3">
    <source>
        <dbReference type="ARBA" id="ARBA00022691"/>
    </source>
</evidence>
<dbReference type="RefSeq" id="WP_010361705.1">
    <property type="nucleotide sequence ID" value="NZ_AHBZ03000012.1"/>
</dbReference>
<evidence type="ECO:0000256" key="5">
    <source>
        <dbReference type="HAMAP-Rule" id="MF_02126"/>
    </source>
</evidence>
<dbReference type="InterPro" id="IPR019874">
    <property type="entry name" value="RF_methyltr_PrmC"/>
</dbReference>
<dbReference type="Pfam" id="PF17827">
    <property type="entry name" value="PrmC_N"/>
    <property type="match status" value="1"/>
</dbReference>
<accession>A0AAD4FTQ2</accession>
<dbReference type="GO" id="GO:0003676">
    <property type="term" value="F:nucleic acid binding"/>
    <property type="evidence" value="ECO:0007669"/>
    <property type="project" value="InterPro"/>
</dbReference>
<dbReference type="FunFam" id="3.40.50.150:FF:000053">
    <property type="entry name" value="Release factor glutamine methyltransferase"/>
    <property type="match status" value="1"/>
</dbReference>
<dbReference type="CDD" id="cd02440">
    <property type="entry name" value="AdoMet_MTases"/>
    <property type="match status" value="1"/>
</dbReference>
<evidence type="ECO:0000256" key="2">
    <source>
        <dbReference type="ARBA" id="ARBA00022679"/>
    </source>
</evidence>
<dbReference type="InterPro" id="IPR007848">
    <property type="entry name" value="Small_mtfrase_dom"/>
</dbReference>
<comment type="catalytic activity">
    <reaction evidence="4 5">
        <text>L-glutaminyl-[peptide chain release factor] + S-adenosyl-L-methionine = N(5)-methyl-L-glutaminyl-[peptide chain release factor] + S-adenosyl-L-homocysteine + H(+)</text>
        <dbReference type="Rhea" id="RHEA:42896"/>
        <dbReference type="Rhea" id="RHEA-COMP:10271"/>
        <dbReference type="Rhea" id="RHEA-COMP:10272"/>
        <dbReference type="ChEBI" id="CHEBI:15378"/>
        <dbReference type="ChEBI" id="CHEBI:30011"/>
        <dbReference type="ChEBI" id="CHEBI:57856"/>
        <dbReference type="ChEBI" id="CHEBI:59789"/>
        <dbReference type="ChEBI" id="CHEBI:61891"/>
        <dbReference type="EC" id="2.1.1.297"/>
    </reaction>
</comment>
<organism evidence="8 9">
    <name type="scientific">Pseudoalteromonas citrea</name>
    <dbReference type="NCBI Taxonomy" id="43655"/>
    <lineage>
        <taxon>Bacteria</taxon>
        <taxon>Pseudomonadati</taxon>
        <taxon>Pseudomonadota</taxon>
        <taxon>Gammaproteobacteria</taxon>
        <taxon>Alteromonadales</taxon>
        <taxon>Pseudoalteromonadaceae</taxon>
        <taxon>Pseudoalteromonas</taxon>
    </lineage>
</organism>
<keyword evidence="3 5" id="KW-0949">S-adenosyl-L-methionine</keyword>
<feature type="binding site" evidence="5">
    <location>
        <position position="144"/>
    </location>
    <ligand>
        <name>S-adenosyl-L-methionine</name>
        <dbReference type="ChEBI" id="CHEBI:59789"/>
    </ligand>
</feature>
<feature type="binding site" evidence="5">
    <location>
        <begin position="187"/>
        <end position="190"/>
    </location>
    <ligand>
        <name>substrate</name>
    </ligand>
</feature>
<reference evidence="8" key="2">
    <citation type="submission" date="2015-03" db="EMBL/GenBank/DDBJ databases">
        <title>Genome sequence of Pseudoalteromonas citrea.</title>
        <authorList>
            <person name="Xie B.-B."/>
            <person name="Rong J.-C."/>
            <person name="Qin Q.-L."/>
            <person name="Zhang Y.-Z."/>
        </authorList>
    </citation>
    <scope>NUCLEOTIDE SEQUENCE</scope>
    <source>
        <strain evidence="8">DSM 8771</strain>
    </source>
</reference>
<dbReference type="GO" id="GO:0032259">
    <property type="term" value="P:methylation"/>
    <property type="evidence" value="ECO:0007669"/>
    <property type="project" value="UniProtKB-KW"/>
</dbReference>
<dbReference type="PANTHER" id="PTHR18895">
    <property type="entry name" value="HEMK METHYLTRANSFERASE"/>
    <property type="match status" value="1"/>
</dbReference>
<dbReference type="HAMAP" id="MF_02126">
    <property type="entry name" value="RF_methyltr_PrmC"/>
    <property type="match status" value="1"/>
</dbReference>
<name>A0AAD4FTQ2_9GAMM</name>
<evidence type="ECO:0000259" key="6">
    <source>
        <dbReference type="Pfam" id="PF05175"/>
    </source>
</evidence>
<evidence type="ECO:0000259" key="7">
    <source>
        <dbReference type="Pfam" id="PF17827"/>
    </source>
</evidence>
<dbReference type="InterPro" id="IPR050320">
    <property type="entry name" value="N5-glutamine_MTase"/>
</dbReference>
<proteinExistence type="inferred from homology"/>
<keyword evidence="1 5" id="KW-0489">Methyltransferase</keyword>
<comment type="similarity">
    <text evidence="5">Belongs to the protein N5-glutamine methyltransferase family. PrmC subfamily.</text>
</comment>
<dbReference type="Gene3D" id="3.40.50.150">
    <property type="entry name" value="Vaccinia Virus protein VP39"/>
    <property type="match status" value="1"/>
</dbReference>
<dbReference type="NCBIfam" id="TIGR03534">
    <property type="entry name" value="RF_mod_PrmC"/>
    <property type="match status" value="1"/>
</dbReference>
<dbReference type="EMBL" id="AHBZ03000012">
    <property type="protein sequence ID" value="KAF7775227.1"/>
    <property type="molecule type" value="Genomic_DNA"/>
</dbReference>
<dbReference type="AlphaFoldDB" id="A0AAD4FTQ2"/>
<dbReference type="InterPro" id="IPR002052">
    <property type="entry name" value="DNA_methylase_N6_adenine_CS"/>
</dbReference>
<sequence length="281" mass="31407">MSSLTVAQAIAWASSEFSATSDSAKLDAEVLLLHILSKPRSYLFAWPDAQLRDEQYTQFKTFVSRRINGEPVAHIIKEREFWSLPLEVNNSTLIPRPDTETLVEHALSLELNNNATVLDLGTGTGAIALALASEMPNWQVTALDFSVDAVALAQRNQEKLAIHNVTIKQSNWYQSVASQRFDLIVSNPPYIEEHDEHLSQGDVRFEPLSALVAADEGMSDIKHIIDKGRAHLNPGGYLLIEHGYQQAIKLQQYFAQMAYTNILTIKDMSGCDRVTLAMWPE</sequence>
<reference evidence="8" key="1">
    <citation type="journal article" date="2012" name="J. Bacteriol.">
        <title>Genome sequences of type strains of seven species of the marine bacterium Pseudoalteromonas.</title>
        <authorList>
            <person name="Xie B.B."/>
            <person name="Shu Y.L."/>
            <person name="Qin Q.L."/>
            <person name="Rong J.C."/>
            <person name="Zhang X.Y."/>
            <person name="Chen X.L."/>
            <person name="Shi M."/>
            <person name="He H.L."/>
            <person name="Zhou B.C."/>
            <person name="Zhang Y.Z."/>
        </authorList>
    </citation>
    <scope>NUCLEOTIDE SEQUENCE</scope>
    <source>
        <strain evidence="8">DSM 8771</strain>
    </source>
</reference>
<evidence type="ECO:0000313" key="8">
    <source>
        <dbReference type="EMBL" id="KAF7775227.1"/>
    </source>
</evidence>
<dbReference type="NCBIfam" id="TIGR00536">
    <property type="entry name" value="hemK_fam"/>
    <property type="match status" value="1"/>
</dbReference>
<dbReference type="InterPro" id="IPR004556">
    <property type="entry name" value="HemK-like"/>
</dbReference>
<dbReference type="Pfam" id="PF05175">
    <property type="entry name" value="MTS"/>
    <property type="match status" value="1"/>
</dbReference>
<evidence type="ECO:0000313" key="9">
    <source>
        <dbReference type="Proteomes" id="UP000016487"/>
    </source>
</evidence>
<feature type="binding site" evidence="5">
    <location>
        <begin position="121"/>
        <end position="125"/>
    </location>
    <ligand>
        <name>S-adenosyl-L-methionine</name>
        <dbReference type="ChEBI" id="CHEBI:59789"/>
    </ligand>
</feature>
<dbReference type="InterPro" id="IPR029063">
    <property type="entry name" value="SAM-dependent_MTases_sf"/>
</dbReference>
<feature type="binding site" evidence="5">
    <location>
        <position position="187"/>
    </location>
    <ligand>
        <name>S-adenosyl-L-methionine</name>
        <dbReference type="ChEBI" id="CHEBI:59789"/>
    </ligand>
</feature>
<comment type="caution">
    <text evidence="8">The sequence shown here is derived from an EMBL/GenBank/DDBJ whole genome shotgun (WGS) entry which is preliminary data.</text>
</comment>
<evidence type="ECO:0000256" key="1">
    <source>
        <dbReference type="ARBA" id="ARBA00022603"/>
    </source>
</evidence>
<feature type="domain" description="Release factor glutamine methyltransferase N-terminal" evidence="7">
    <location>
        <begin position="8"/>
        <end position="76"/>
    </location>
</feature>
<protein>
    <recommendedName>
        <fullName evidence="5">Release factor glutamine methyltransferase</fullName>
        <shortName evidence="5">RF MTase</shortName>
        <ecNumber evidence="5">2.1.1.297</ecNumber>
    </recommendedName>
    <alternativeName>
        <fullName evidence="5">N5-glutamine methyltransferase PrmC</fullName>
    </alternativeName>
    <alternativeName>
        <fullName evidence="5">Protein-(glutamine-N5) MTase PrmC</fullName>
    </alternativeName>
    <alternativeName>
        <fullName evidence="5">Protein-glutamine N-methyltransferase PrmC</fullName>
    </alternativeName>
</protein>
<feature type="binding site" evidence="5">
    <location>
        <position position="172"/>
    </location>
    <ligand>
        <name>S-adenosyl-L-methionine</name>
        <dbReference type="ChEBI" id="CHEBI:59789"/>
    </ligand>
</feature>
<dbReference type="Proteomes" id="UP000016487">
    <property type="component" value="Unassembled WGS sequence"/>
</dbReference>
<comment type="function">
    <text evidence="5">Methylates the class 1 translation termination release factors RF1/PrfA and RF2/PrfB on the glutamine residue of the universally conserved GGQ motif.</text>
</comment>
<feature type="domain" description="Methyltransferase small" evidence="6">
    <location>
        <begin position="109"/>
        <end position="197"/>
    </location>
</feature>
<dbReference type="InterPro" id="IPR040758">
    <property type="entry name" value="PrmC_N"/>
</dbReference>
<dbReference type="Gene3D" id="1.10.8.10">
    <property type="entry name" value="DNA helicase RuvA subunit, C-terminal domain"/>
    <property type="match status" value="1"/>
</dbReference>
<dbReference type="GO" id="GO:0102559">
    <property type="term" value="F:peptide chain release factor N(5)-glutamine methyltransferase activity"/>
    <property type="evidence" value="ECO:0007669"/>
    <property type="project" value="UniProtKB-EC"/>
</dbReference>
<dbReference type="EC" id="2.1.1.297" evidence="5"/>
<dbReference type="SUPFAM" id="SSF53335">
    <property type="entry name" value="S-adenosyl-L-methionine-dependent methyltransferases"/>
    <property type="match status" value="1"/>
</dbReference>
<keyword evidence="2 5" id="KW-0808">Transferase</keyword>
<evidence type="ECO:0000256" key="4">
    <source>
        <dbReference type="ARBA" id="ARBA00048391"/>
    </source>
</evidence>